<sequence>MCCKPNHSHLTKSRWNNASSFPTTHYSHYLLLHTGSWSSIQHRQLLSTDIHDSSRLQTQARRFCTYSRRRTCLPQPHPTPQYTAAAEPETIPETGIEKTGLRHRQVLFTMTSFSTTTILTPRYTWTWLSSIFYSLSMLICT</sequence>
<name>A0AA35WK48_GEOBA</name>
<dbReference type="AlphaFoldDB" id="A0AA35WK48"/>
<gene>
    <name evidence="1" type="ORF">GBAR_LOCUS14187</name>
</gene>
<evidence type="ECO:0000313" key="1">
    <source>
        <dbReference type="EMBL" id="CAI8024443.1"/>
    </source>
</evidence>
<dbReference type="Proteomes" id="UP001174909">
    <property type="component" value="Unassembled WGS sequence"/>
</dbReference>
<proteinExistence type="predicted"/>
<dbReference type="EMBL" id="CASHTH010002075">
    <property type="protein sequence ID" value="CAI8024443.1"/>
    <property type="molecule type" value="Genomic_DNA"/>
</dbReference>
<feature type="non-terminal residue" evidence="1">
    <location>
        <position position="141"/>
    </location>
</feature>
<keyword evidence="2" id="KW-1185">Reference proteome</keyword>
<protein>
    <submittedName>
        <fullName evidence="1">Uncharacterized protein</fullName>
    </submittedName>
</protein>
<accession>A0AA35WK48</accession>
<reference evidence="1" key="1">
    <citation type="submission" date="2023-03" db="EMBL/GenBank/DDBJ databases">
        <authorList>
            <person name="Steffen K."/>
            <person name="Cardenas P."/>
        </authorList>
    </citation>
    <scope>NUCLEOTIDE SEQUENCE</scope>
</reference>
<organism evidence="1 2">
    <name type="scientific">Geodia barretti</name>
    <name type="common">Barrett's horny sponge</name>
    <dbReference type="NCBI Taxonomy" id="519541"/>
    <lineage>
        <taxon>Eukaryota</taxon>
        <taxon>Metazoa</taxon>
        <taxon>Porifera</taxon>
        <taxon>Demospongiae</taxon>
        <taxon>Heteroscleromorpha</taxon>
        <taxon>Tetractinellida</taxon>
        <taxon>Astrophorina</taxon>
        <taxon>Geodiidae</taxon>
        <taxon>Geodia</taxon>
    </lineage>
</organism>
<evidence type="ECO:0000313" key="2">
    <source>
        <dbReference type="Proteomes" id="UP001174909"/>
    </source>
</evidence>
<comment type="caution">
    <text evidence="1">The sequence shown here is derived from an EMBL/GenBank/DDBJ whole genome shotgun (WGS) entry which is preliminary data.</text>
</comment>